<dbReference type="EMBL" id="BAAALR010000065">
    <property type="protein sequence ID" value="GAA1709224.1"/>
    <property type="molecule type" value="Genomic_DNA"/>
</dbReference>
<reference evidence="2" key="1">
    <citation type="journal article" date="2019" name="Int. J. Syst. Evol. Microbiol.">
        <title>The Global Catalogue of Microorganisms (GCM) 10K type strain sequencing project: providing services to taxonomists for standard genome sequencing and annotation.</title>
        <authorList>
            <consortium name="The Broad Institute Genomics Platform"/>
            <consortium name="The Broad Institute Genome Sequencing Center for Infectious Disease"/>
            <person name="Wu L."/>
            <person name="Ma J."/>
        </authorList>
    </citation>
    <scope>NUCLEOTIDE SEQUENCE [LARGE SCALE GENOMIC DNA]</scope>
    <source>
        <strain evidence="2">JCM 13244</strain>
    </source>
</reference>
<dbReference type="Proteomes" id="UP001499947">
    <property type="component" value="Unassembled WGS sequence"/>
</dbReference>
<name>A0ABP4UP73_9ACTN</name>
<accession>A0ABP4UP73</accession>
<evidence type="ECO:0000313" key="1">
    <source>
        <dbReference type="EMBL" id="GAA1709224.1"/>
    </source>
</evidence>
<dbReference type="RefSeq" id="WP_211121380.1">
    <property type="nucleotide sequence ID" value="NZ_BAAALR010000065.1"/>
</dbReference>
<protein>
    <submittedName>
        <fullName evidence="1">Uncharacterized protein</fullName>
    </submittedName>
</protein>
<organism evidence="1 2">
    <name type="scientific">Streptomyces yatensis</name>
    <dbReference type="NCBI Taxonomy" id="155177"/>
    <lineage>
        <taxon>Bacteria</taxon>
        <taxon>Bacillati</taxon>
        <taxon>Actinomycetota</taxon>
        <taxon>Actinomycetes</taxon>
        <taxon>Kitasatosporales</taxon>
        <taxon>Streptomycetaceae</taxon>
        <taxon>Streptomyces</taxon>
        <taxon>Streptomyces violaceusniger group</taxon>
    </lineage>
</organism>
<keyword evidence="2" id="KW-1185">Reference proteome</keyword>
<gene>
    <name evidence="1" type="ORF">GCM10009680_57710</name>
</gene>
<proteinExistence type="predicted"/>
<sequence length="87" mass="8852">MAKPGFAIGGSGRTNEIHLAADGACRPLEFALTEGHTGDAPAFSDVMALVRVPAAMVSRHQVSRDLGGAARRVLLAVLASRAATLGA</sequence>
<comment type="caution">
    <text evidence="1">The sequence shown here is derived from an EMBL/GenBank/DDBJ whole genome shotgun (WGS) entry which is preliminary data.</text>
</comment>
<evidence type="ECO:0000313" key="2">
    <source>
        <dbReference type="Proteomes" id="UP001499947"/>
    </source>
</evidence>